<dbReference type="SUPFAM" id="SSF53067">
    <property type="entry name" value="Actin-like ATPase domain"/>
    <property type="match status" value="1"/>
</dbReference>
<dbReference type="InterPro" id="IPR003696">
    <property type="entry name" value="Carbtransf_dom"/>
</dbReference>
<dbReference type="PANTHER" id="PTHR34847:SF1">
    <property type="entry name" value="NODULATION PROTEIN U"/>
    <property type="match status" value="1"/>
</dbReference>
<feature type="domain" description="Carbamoyltransferase" evidence="2">
    <location>
        <begin position="91"/>
        <end position="301"/>
    </location>
</feature>
<evidence type="ECO:0000259" key="2">
    <source>
        <dbReference type="Pfam" id="PF02543"/>
    </source>
</evidence>
<keyword evidence="5" id="KW-1185">Reference proteome</keyword>
<evidence type="ECO:0000256" key="1">
    <source>
        <dbReference type="ARBA" id="ARBA00006129"/>
    </source>
</evidence>
<sequence>MIILGIGGILKDAACAVLVDGELVAAIEEPKVAPHGPQGGLPIHAAMMALQLAGVEPGDVQTVALARPFAETNGRHHLHVELRELFPSARIVTVEHHQAHASSAYFASPFEYASVLTLDRSGDFRCGSRWRAAGNQIHLEKEISYPDSLGDLYSRVTHLLGFQPGADEHKVQWLSTAGSPDLAALFRSILVQEGIGLRVDRSWFDNDRMNGGGFSARFYMALGLEDGAEIPADMKPRIAAGLQSAIERLVIEMAGEGENLCLAGGLALNALLVAALERSGHWKNVFVQPAAGNSGTAIGAAYHAWHVVHGRDQRAPMTTLSLGPSFTSEEIKKVIENCKLGFRYLLTTDEVLEAAITQLAADKIVAWMQGRMEFGPRALGQRSILASPLNPYSTENLNVFIKHREPFRKFAASVPVELASEYFDVGRNARFLATVGRVRDAHRKTFESAVLGDGLVRVHTVDPQENPLFHKLLLSWGRKTGLPVLYNTSFNLFGDPLVCTPRDAVRSFYSSGIDALVVGNFLLEK</sequence>
<dbReference type="RefSeq" id="WP_194448890.1">
    <property type="nucleotide sequence ID" value="NZ_CP063849.1"/>
</dbReference>
<evidence type="ECO:0000259" key="3">
    <source>
        <dbReference type="Pfam" id="PF16861"/>
    </source>
</evidence>
<dbReference type="Gene3D" id="3.30.420.40">
    <property type="match status" value="2"/>
</dbReference>
<dbReference type="InterPro" id="IPR051338">
    <property type="entry name" value="NodU/CmcH_Carbamoyltrnsfr"/>
</dbReference>
<comment type="similarity">
    <text evidence="1">Belongs to the NodU/CmcH family.</text>
</comment>
<dbReference type="InterPro" id="IPR031730">
    <property type="entry name" value="Carbam_trans_C"/>
</dbReference>
<protein>
    <submittedName>
        <fullName evidence="4">Carbamoyltransferase</fullName>
    </submittedName>
</protein>
<dbReference type="InterPro" id="IPR043129">
    <property type="entry name" value="ATPase_NBD"/>
</dbReference>
<accession>A0A7S7NP58</accession>
<dbReference type="AlphaFoldDB" id="A0A7S7NP58"/>
<dbReference type="Pfam" id="PF16861">
    <property type="entry name" value="Carbam_trans_C"/>
    <property type="match status" value="1"/>
</dbReference>
<evidence type="ECO:0000313" key="4">
    <source>
        <dbReference type="EMBL" id="QOY87221.1"/>
    </source>
</evidence>
<dbReference type="EMBL" id="CP063849">
    <property type="protein sequence ID" value="QOY87221.1"/>
    <property type="molecule type" value="Genomic_DNA"/>
</dbReference>
<reference evidence="4 5" key="1">
    <citation type="submission" date="2020-10" db="EMBL/GenBank/DDBJ databases">
        <title>Complete genome sequence of Paludibaculum fermentans P105T, a facultatively anaerobic acidobacterium capable of dissimilatory Fe(III) reduction.</title>
        <authorList>
            <person name="Dedysh S.N."/>
            <person name="Beletsky A.V."/>
            <person name="Kulichevskaya I.S."/>
            <person name="Mardanov A.V."/>
            <person name="Ravin N.V."/>
        </authorList>
    </citation>
    <scope>NUCLEOTIDE SEQUENCE [LARGE SCALE GENOMIC DNA]</scope>
    <source>
        <strain evidence="4 5">P105</strain>
    </source>
</reference>
<name>A0A7S7NP58_PALFE</name>
<dbReference type="KEGG" id="pfer:IRI77_31355"/>
<dbReference type="PANTHER" id="PTHR34847">
    <property type="entry name" value="NODULATION PROTEIN U"/>
    <property type="match status" value="1"/>
</dbReference>
<dbReference type="InterPro" id="IPR038152">
    <property type="entry name" value="Carbam_trans_C_sf"/>
</dbReference>
<evidence type="ECO:0000313" key="5">
    <source>
        <dbReference type="Proteomes" id="UP000593892"/>
    </source>
</evidence>
<dbReference type="Proteomes" id="UP000593892">
    <property type="component" value="Chromosome"/>
</dbReference>
<keyword evidence="4" id="KW-0808">Transferase</keyword>
<dbReference type="Pfam" id="PF02543">
    <property type="entry name" value="Carbam_trans_N"/>
    <property type="match status" value="1"/>
</dbReference>
<organism evidence="4 5">
    <name type="scientific">Paludibaculum fermentans</name>
    <dbReference type="NCBI Taxonomy" id="1473598"/>
    <lineage>
        <taxon>Bacteria</taxon>
        <taxon>Pseudomonadati</taxon>
        <taxon>Acidobacteriota</taxon>
        <taxon>Terriglobia</taxon>
        <taxon>Bryobacterales</taxon>
        <taxon>Bryobacteraceae</taxon>
        <taxon>Paludibaculum</taxon>
    </lineage>
</organism>
<feature type="domain" description="Carbamoyltransferase C-terminal" evidence="3">
    <location>
        <begin position="358"/>
        <end position="525"/>
    </location>
</feature>
<proteinExistence type="inferred from homology"/>
<dbReference type="GO" id="GO:0016740">
    <property type="term" value="F:transferase activity"/>
    <property type="evidence" value="ECO:0007669"/>
    <property type="project" value="UniProtKB-KW"/>
</dbReference>
<dbReference type="Gene3D" id="3.90.870.20">
    <property type="entry name" value="Carbamoyltransferase, C-terminal domain"/>
    <property type="match status" value="1"/>
</dbReference>
<gene>
    <name evidence="4" type="ORF">IRI77_31355</name>
</gene>